<comment type="caution">
    <text evidence="3">The sequence shown here is derived from an EMBL/GenBank/DDBJ whole genome shotgun (WGS) entry which is preliminary data.</text>
</comment>
<dbReference type="VEuPathDB" id="FungiDB:PSTT_09909"/>
<feature type="domain" description="DUF427" evidence="2">
    <location>
        <begin position="46"/>
        <end position="132"/>
    </location>
</feature>
<keyword evidence="4" id="KW-1185">Reference proteome</keyword>
<feature type="region of interest" description="Disordered" evidence="1">
    <location>
        <begin position="1"/>
        <end position="22"/>
    </location>
</feature>
<dbReference type="Proteomes" id="UP000239156">
    <property type="component" value="Unassembled WGS sequence"/>
</dbReference>
<proteinExistence type="predicted"/>
<dbReference type="PANTHER" id="PTHR43058">
    <property type="entry name" value="SLR0655 PROTEIN"/>
    <property type="match status" value="1"/>
</dbReference>
<name>A0A2S4V6L0_9BASI</name>
<protein>
    <recommendedName>
        <fullName evidence="2">DUF427 domain-containing protein</fullName>
    </recommendedName>
</protein>
<dbReference type="Pfam" id="PF04248">
    <property type="entry name" value="NTP_transf_9"/>
    <property type="match status" value="1"/>
</dbReference>
<organism evidence="3 4">
    <name type="scientific">Puccinia striiformis</name>
    <dbReference type="NCBI Taxonomy" id="27350"/>
    <lineage>
        <taxon>Eukaryota</taxon>
        <taxon>Fungi</taxon>
        <taxon>Dikarya</taxon>
        <taxon>Basidiomycota</taxon>
        <taxon>Pucciniomycotina</taxon>
        <taxon>Pucciniomycetes</taxon>
        <taxon>Pucciniales</taxon>
        <taxon>Pucciniaceae</taxon>
        <taxon>Puccinia</taxon>
    </lineage>
</organism>
<reference evidence="3" key="1">
    <citation type="submission" date="2017-12" db="EMBL/GenBank/DDBJ databases">
        <title>Gene loss provides genomic basis for host adaptation in cereal stripe rust fungi.</title>
        <authorList>
            <person name="Xia C."/>
        </authorList>
    </citation>
    <scope>NUCLEOTIDE SEQUENCE [LARGE SCALE GENOMIC DNA]</scope>
    <source>
        <strain evidence="3">93-210</strain>
    </source>
</reference>
<evidence type="ECO:0000313" key="3">
    <source>
        <dbReference type="EMBL" id="POW05151.1"/>
    </source>
</evidence>
<dbReference type="InterPro" id="IPR007361">
    <property type="entry name" value="DUF427"/>
</dbReference>
<dbReference type="Gene3D" id="2.170.150.40">
    <property type="entry name" value="Domain of unknown function (DUF427)"/>
    <property type="match status" value="1"/>
</dbReference>
<evidence type="ECO:0000259" key="2">
    <source>
        <dbReference type="Pfam" id="PF04248"/>
    </source>
</evidence>
<dbReference type="InterPro" id="IPR038694">
    <property type="entry name" value="DUF427_sf"/>
</dbReference>
<dbReference type="EMBL" id="PKSL01000102">
    <property type="protein sequence ID" value="POW05151.1"/>
    <property type="molecule type" value="Genomic_DNA"/>
</dbReference>
<gene>
    <name evidence="3" type="ORF">PSTT_09909</name>
</gene>
<evidence type="ECO:0000313" key="4">
    <source>
        <dbReference type="Proteomes" id="UP000239156"/>
    </source>
</evidence>
<evidence type="ECO:0000256" key="1">
    <source>
        <dbReference type="SAM" id="MobiDB-lite"/>
    </source>
</evidence>
<dbReference type="VEuPathDB" id="FungiDB:PSHT_04818"/>
<sequence>MSVSSTPSIKRQPESVWDYPRPPTLVPTTAHLRVVHVSPDQSGQQLVIADTRNGLRVLETSHPPTYYFPPGDVQMCFLEDNPKTTFCEWKGHANYYDLIHPSSKDVSKAVAWTYKNPTPSNTALANHISFYAGGQLRCFVDDEEVVAQEGNFYGGWKTSEISGGEKGIKGGVGYDGMVIDQYSATSL</sequence>
<dbReference type="AlphaFoldDB" id="A0A2S4V6L0"/>
<accession>A0A2S4V6L0</accession>
<dbReference type="PANTHER" id="PTHR43058:SF1">
    <property type="entry name" value="DUF427 DOMAIN-CONTAINING PROTEIN"/>
    <property type="match status" value="1"/>
</dbReference>